<dbReference type="HOGENOM" id="CLU_1011853_0_0_1"/>
<dbReference type="KEGG" id="ago:AGOS_AEL236C"/>
<protein>
    <submittedName>
        <fullName evidence="2">AEL236Cp</fullName>
    </submittedName>
</protein>
<feature type="compositionally biased region" description="Basic residues" evidence="1">
    <location>
        <begin position="1"/>
        <end position="11"/>
    </location>
</feature>
<dbReference type="OrthoDB" id="4036058at2759"/>
<evidence type="ECO:0000256" key="1">
    <source>
        <dbReference type="SAM" id="MobiDB-lite"/>
    </source>
</evidence>
<reference evidence="3" key="2">
    <citation type="journal article" date="2013" name="G3 (Bethesda)">
        <title>Genomes of Ashbya fungi isolated from insects reveal four mating-type loci, numerous translocations, lack of transposons, and distinct gene duplications.</title>
        <authorList>
            <person name="Dietrich F.S."/>
            <person name="Voegeli S."/>
            <person name="Kuo S."/>
            <person name="Philippsen P."/>
        </authorList>
    </citation>
    <scope>GENOME REANNOTATION</scope>
    <source>
        <strain evidence="3">ATCC 10895 / CBS 109.51 / FGSC 9923 / NRRL Y-1056</strain>
    </source>
</reference>
<dbReference type="AlphaFoldDB" id="Q758J8"/>
<evidence type="ECO:0000313" key="3">
    <source>
        <dbReference type="Proteomes" id="UP000000591"/>
    </source>
</evidence>
<dbReference type="EMBL" id="AE016818">
    <property type="protein sequence ID" value="AAS52449.2"/>
    <property type="molecule type" value="Genomic_DNA"/>
</dbReference>
<organism evidence="2 3">
    <name type="scientific">Eremothecium gossypii (strain ATCC 10895 / CBS 109.51 / FGSC 9923 / NRRL Y-1056)</name>
    <name type="common">Yeast</name>
    <name type="synonym">Ashbya gossypii</name>
    <dbReference type="NCBI Taxonomy" id="284811"/>
    <lineage>
        <taxon>Eukaryota</taxon>
        <taxon>Fungi</taxon>
        <taxon>Dikarya</taxon>
        <taxon>Ascomycota</taxon>
        <taxon>Saccharomycotina</taxon>
        <taxon>Saccharomycetes</taxon>
        <taxon>Saccharomycetales</taxon>
        <taxon>Saccharomycetaceae</taxon>
        <taxon>Eremothecium</taxon>
    </lineage>
</organism>
<dbReference type="GeneID" id="4620807"/>
<gene>
    <name evidence="2" type="ORF">AGOS_AEL236C</name>
</gene>
<feature type="region of interest" description="Disordered" evidence="1">
    <location>
        <begin position="1"/>
        <end position="54"/>
    </location>
</feature>
<feature type="compositionally biased region" description="Basic and acidic residues" evidence="1">
    <location>
        <begin position="262"/>
        <end position="275"/>
    </location>
</feature>
<keyword evidence="3" id="KW-1185">Reference proteome</keyword>
<dbReference type="Proteomes" id="UP000000591">
    <property type="component" value="Chromosome V"/>
</dbReference>
<dbReference type="InParanoid" id="Q758J8"/>
<evidence type="ECO:0000313" key="2">
    <source>
        <dbReference type="EMBL" id="AAS52449.2"/>
    </source>
</evidence>
<reference evidence="2 3" key="1">
    <citation type="journal article" date="2004" name="Science">
        <title>The Ashbya gossypii genome as a tool for mapping the ancient Saccharomyces cerevisiae genome.</title>
        <authorList>
            <person name="Dietrich F.S."/>
            <person name="Voegeli S."/>
            <person name="Brachat S."/>
            <person name="Lerch A."/>
            <person name="Gates K."/>
            <person name="Steiner S."/>
            <person name="Mohr C."/>
            <person name="Pohlmann R."/>
            <person name="Luedi P."/>
            <person name="Choi S."/>
            <person name="Wing R.A."/>
            <person name="Flavier A."/>
            <person name="Gaffney T.D."/>
            <person name="Philippsen P."/>
        </authorList>
    </citation>
    <scope>NUCLEOTIDE SEQUENCE [LARGE SCALE GENOMIC DNA]</scope>
    <source>
        <strain evidence="3">ATCC 10895 / CBS 109.51 / FGSC 9923 / NRRL Y-1056</strain>
    </source>
</reference>
<name>Q758J8_EREGS</name>
<feature type="region of interest" description="Disordered" evidence="1">
    <location>
        <begin position="241"/>
        <end position="275"/>
    </location>
</feature>
<sequence length="275" mass="30369">MELRRSNRLRKTNKEAVAEEQSSSEEEGDGFRRSGERMKRRVRPRRADATAGSGLRRDVEEALGVLPRPRYYFADGARARGAVRWGVESGAVDRTAGMLDGWLSKHGENAVGPETAAAVARIARQLRQLGREVAAAPAEEDTASLLERVVADGTRQDEVCQQLTGLIDGLAEAADEEWIAALARIHELDLQDIADMPAPRPPKRGAAAQAGPCSRRADLQFVINKWNKLLTRERNLALYWPSKAPRKDSGHMSPAAQALSQEDPRDKFRDVPLFS</sequence>
<proteinExistence type="predicted"/>
<dbReference type="RefSeq" id="NP_984625.2">
    <property type="nucleotide sequence ID" value="NM_209978.2"/>
</dbReference>
<accession>Q758J8</accession>